<evidence type="ECO:0008006" key="3">
    <source>
        <dbReference type="Google" id="ProtNLM"/>
    </source>
</evidence>
<dbReference type="Proteomes" id="UP000284416">
    <property type="component" value="Unassembled WGS sequence"/>
</dbReference>
<protein>
    <recommendedName>
        <fullName evidence="3">TATA-box binding protein</fullName>
    </recommendedName>
</protein>
<dbReference type="Gene3D" id="3.30.2030.10">
    <property type="entry name" value="YwmB-like"/>
    <property type="match status" value="1"/>
</dbReference>
<comment type="caution">
    <text evidence="1">The sequence shown here is derived from an EMBL/GenBank/DDBJ whole genome shotgun (WGS) entry which is preliminary data.</text>
</comment>
<dbReference type="InterPro" id="IPR036209">
    <property type="entry name" value="YwmB-like_sf"/>
</dbReference>
<gene>
    <name evidence="1" type="ORF">D1B31_15675</name>
</gene>
<name>A0A417YRB6_9BACI</name>
<dbReference type="AlphaFoldDB" id="A0A417YRB6"/>
<dbReference type="SUPFAM" id="SSF143842">
    <property type="entry name" value="YwmB-like"/>
    <property type="match status" value="1"/>
</dbReference>
<sequence>MHVGFPEKMLVREGERRRMKMNLILSLFAIIGFVMLEHGNKTIVADLAPDLVKLAAALEAEGSLLEEWSVYSREVIEDSDSPRELEAHAARLRDLYPDWDWSITSTGKVWEAKAVSPASNYGREYLQLISTRTPHKANAYIIYKVAGGEWNGESATFLKSGKFKQRRNDIFRGEPPIFSCIKGSFDDRMEKALPEKVSNLMARLNAVETEGIREENFLSISANSSEFADTFMNGINIQIAVRTSGAEKATVTVGTPIITVEY</sequence>
<accession>A0A417YRB6</accession>
<dbReference type="InterPro" id="IPR014794">
    <property type="entry name" value="DUF1779"/>
</dbReference>
<reference evidence="1 2" key="1">
    <citation type="journal article" date="2017" name="Int. J. Syst. Evol. Microbiol.">
        <title>Bacillus notoginsengisoli sp. nov., a novel bacterium isolated from the rhizosphere of Panax notoginseng.</title>
        <authorList>
            <person name="Zhang M.Y."/>
            <person name="Cheng J."/>
            <person name="Cai Y."/>
            <person name="Zhang T.Y."/>
            <person name="Wu Y.Y."/>
            <person name="Manikprabhu D."/>
            <person name="Li W.J."/>
            <person name="Zhang Y.X."/>
        </authorList>
    </citation>
    <scope>NUCLEOTIDE SEQUENCE [LARGE SCALE GENOMIC DNA]</scope>
    <source>
        <strain evidence="1 2">JCM 30743</strain>
    </source>
</reference>
<evidence type="ECO:0000313" key="2">
    <source>
        <dbReference type="Proteomes" id="UP000284416"/>
    </source>
</evidence>
<evidence type="ECO:0000313" key="1">
    <source>
        <dbReference type="EMBL" id="RHW37210.1"/>
    </source>
</evidence>
<dbReference type="Pfam" id="PF08680">
    <property type="entry name" value="DUF1779"/>
    <property type="match status" value="1"/>
</dbReference>
<proteinExistence type="predicted"/>
<keyword evidence="2" id="KW-1185">Reference proteome</keyword>
<organism evidence="1 2">
    <name type="scientific">Neobacillus notoginsengisoli</name>
    <dbReference type="NCBI Taxonomy" id="1578198"/>
    <lineage>
        <taxon>Bacteria</taxon>
        <taxon>Bacillati</taxon>
        <taxon>Bacillota</taxon>
        <taxon>Bacilli</taxon>
        <taxon>Bacillales</taxon>
        <taxon>Bacillaceae</taxon>
        <taxon>Neobacillus</taxon>
    </lineage>
</organism>
<dbReference type="EMBL" id="QWEG01000010">
    <property type="protein sequence ID" value="RHW37210.1"/>
    <property type="molecule type" value="Genomic_DNA"/>
</dbReference>
<dbReference type="Gene3D" id="3.30.360.40">
    <property type="entry name" value="YwmB-like"/>
    <property type="match status" value="1"/>
</dbReference>